<organism evidence="1 2">
    <name type="scientific">Tetrahymena thermophila (strain SB210)</name>
    <dbReference type="NCBI Taxonomy" id="312017"/>
    <lineage>
        <taxon>Eukaryota</taxon>
        <taxon>Sar</taxon>
        <taxon>Alveolata</taxon>
        <taxon>Ciliophora</taxon>
        <taxon>Intramacronucleata</taxon>
        <taxon>Oligohymenophorea</taxon>
        <taxon>Hymenostomatida</taxon>
        <taxon>Tetrahymenina</taxon>
        <taxon>Tetrahymenidae</taxon>
        <taxon>Tetrahymena</taxon>
    </lineage>
</organism>
<dbReference type="KEGG" id="tet:TTHERM_000852779"/>
<name>W7X1B5_TETTS</name>
<sequence>MKVQSEKEQIELQKQIKNYDLQDSIKTQVKGLTQVTYSLVPNYIFQSEKCFFIPGDIIFDFDCKDKYFFKVSKWNEFKRVYSCAVRKDMPTVEIQFFSQKKPNYDLSQVIHQLQNSQNQELYDLSLSIQQYSKMFIAQEAFSNRGKQILDQIPFAVDYLSLVNQYFKEQCEILLKSVSDSQQFYIYGTQELNFNSSNLELTKLGISENLIALLGSNIEQFQQIIMRYGLIDFYEQQSYQKLFQQTVQNKQINNNQKNECFMELLTYDQIKVKVTVQNQNHVFLNNVKNFQTIYDLFLTEEQRLCFFYKNMYITYFEVDLYDLKKVIEIRKQNLNNCSIQFLEDNIEYSSQCLYLLEKFYSNQTQNIQTNQICNYRNLK</sequence>
<reference evidence="2" key="1">
    <citation type="journal article" date="2006" name="PLoS Biol.">
        <title>Macronuclear genome sequence of the ciliate Tetrahymena thermophila, a model eukaryote.</title>
        <authorList>
            <person name="Eisen J.A."/>
            <person name="Coyne R.S."/>
            <person name="Wu M."/>
            <person name="Wu D."/>
            <person name="Thiagarajan M."/>
            <person name="Wortman J.R."/>
            <person name="Badger J.H."/>
            <person name="Ren Q."/>
            <person name="Amedeo P."/>
            <person name="Jones K.M."/>
            <person name="Tallon L.J."/>
            <person name="Delcher A.L."/>
            <person name="Salzberg S.L."/>
            <person name="Silva J.C."/>
            <person name="Haas B.J."/>
            <person name="Majoros W.H."/>
            <person name="Farzad M."/>
            <person name="Carlton J.M."/>
            <person name="Smith R.K. Jr."/>
            <person name="Garg J."/>
            <person name="Pearlman R.E."/>
            <person name="Karrer K.M."/>
            <person name="Sun L."/>
            <person name="Manning G."/>
            <person name="Elde N.C."/>
            <person name="Turkewitz A.P."/>
            <person name="Asai D.J."/>
            <person name="Wilkes D.E."/>
            <person name="Wang Y."/>
            <person name="Cai H."/>
            <person name="Collins K."/>
            <person name="Stewart B.A."/>
            <person name="Lee S.R."/>
            <person name="Wilamowska K."/>
            <person name="Weinberg Z."/>
            <person name="Ruzzo W.L."/>
            <person name="Wloga D."/>
            <person name="Gaertig J."/>
            <person name="Frankel J."/>
            <person name="Tsao C.-C."/>
            <person name="Gorovsky M.A."/>
            <person name="Keeling P.J."/>
            <person name="Waller R.F."/>
            <person name="Patron N.J."/>
            <person name="Cherry J.M."/>
            <person name="Stover N.A."/>
            <person name="Krieger C.J."/>
            <person name="del Toro C."/>
            <person name="Ryder H.F."/>
            <person name="Williamson S.C."/>
            <person name="Barbeau R.A."/>
            <person name="Hamilton E.P."/>
            <person name="Orias E."/>
        </authorList>
    </citation>
    <scope>NUCLEOTIDE SEQUENCE [LARGE SCALE GENOMIC DNA]</scope>
    <source>
        <strain evidence="2">SB210</strain>
    </source>
</reference>
<dbReference type="EMBL" id="GG662311">
    <property type="protein sequence ID" value="EWS71367.1"/>
    <property type="molecule type" value="Genomic_DNA"/>
</dbReference>
<dbReference type="RefSeq" id="XP_012656100.1">
    <property type="nucleotide sequence ID" value="XM_012800646.1"/>
</dbReference>
<dbReference type="AlphaFoldDB" id="W7X1B5"/>
<dbReference type="Proteomes" id="UP000009168">
    <property type="component" value="Unassembled WGS sequence"/>
</dbReference>
<accession>W7X1B5</accession>
<gene>
    <name evidence="1" type="ORF">TTHERM_000852779</name>
</gene>
<proteinExistence type="predicted"/>
<protein>
    <submittedName>
        <fullName evidence="1">Uncharacterized protein</fullName>
    </submittedName>
</protein>
<dbReference type="GeneID" id="24440920"/>
<evidence type="ECO:0000313" key="1">
    <source>
        <dbReference type="EMBL" id="EWS71367.1"/>
    </source>
</evidence>
<dbReference type="InParanoid" id="W7X1B5"/>
<keyword evidence="2" id="KW-1185">Reference proteome</keyword>
<evidence type="ECO:0000313" key="2">
    <source>
        <dbReference type="Proteomes" id="UP000009168"/>
    </source>
</evidence>